<dbReference type="GO" id="GO:0031146">
    <property type="term" value="P:SCF-dependent proteasomal ubiquitin-dependent protein catabolic process"/>
    <property type="evidence" value="ECO:0007669"/>
    <property type="project" value="TreeGrafter"/>
</dbReference>
<dbReference type="CDD" id="cd22123">
    <property type="entry name" value="F-box_FBXL12"/>
    <property type="match status" value="1"/>
</dbReference>
<gene>
    <name evidence="3" type="primary">fbxl12</name>
</gene>
<dbReference type="GeneTree" id="ENSGT00390000003354"/>
<feature type="region of interest" description="Disordered" evidence="1">
    <location>
        <begin position="331"/>
        <end position="358"/>
    </location>
</feature>
<evidence type="ECO:0000259" key="2">
    <source>
        <dbReference type="PROSITE" id="PS50181"/>
    </source>
</evidence>
<dbReference type="GO" id="GO:0019005">
    <property type="term" value="C:SCF ubiquitin ligase complex"/>
    <property type="evidence" value="ECO:0007669"/>
    <property type="project" value="TreeGrafter"/>
</dbReference>
<reference evidence="3" key="3">
    <citation type="submission" date="2025-09" db="UniProtKB">
        <authorList>
            <consortium name="Ensembl"/>
        </authorList>
    </citation>
    <scope>IDENTIFICATION</scope>
</reference>
<dbReference type="Pfam" id="PF12937">
    <property type="entry name" value="F-box-like"/>
    <property type="match status" value="1"/>
</dbReference>
<feature type="domain" description="F-box" evidence="2">
    <location>
        <begin position="6"/>
        <end position="52"/>
    </location>
</feature>
<dbReference type="SUPFAM" id="SSF52047">
    <property type="entry name" value="RNI-like"/>
    <property type="match status" value="1"/>
</dbReference>
<dbReference type="PANTHER" id="PTHR16134:SF148">
    <property type="entry name" value="S-PHASE KINASE-ASSOCIATED PROTEIN 2, ISOFORM A"/>
    <property type="match status" value="1"/>
</dbReference>
<dbReference type="InterPro" id="IPR001810">
    <property type="entry name" value="F-box_dom"/>
</dbReference>
<dbReference type="InterPro" id="IPR036047">
    <property type="entry name" value="F-box-like_dom_sf"/>
</dbReference>
<dbReference type="PANTHER" id="PTHR16134">
    <property type="entry name" value="F-BOX/TPR REPEAT PROTEIN POF3"/>
    <property type="match status" value="1"/>
</dbReference>
<sequence length="386" mass="42598">MADAKACALDYFPDNVLVDILFYLDVRELVRAGRVCRRWRRLVKDQRLWRTVDLTTCKGVTAHRLWHVRHYLGCGLRFLSLRGLLFSARGGTFLSEPWLKALASKCPRLRRLSLLHTDLRGLRSCLLMPPTLQVLELHGCEVRPGFFTQSPSETNAEAASGSAGSRGSKDKAVGVSQSRMNVETLVLDNVPSFTDDHLRSLASWQKLSRLELRDVIRVTAAGLRACATGEDGCSAALVRLRGLELGSSGRSGPRLQMASLGLGAGWAGLEELTLGGREVGPGLLCVSRLRDLQRLRLRCCSLSEMQVLRSCRALRSLRRLEFSEVDFQIHQRTPDREGGEDGDAAGDSGGKFNESDPVPTLRRSLATLLPQCVLVFVQCKVTISSD</sequence>
<proteinExistence type="predicted"/>
<dbReference type="Proteomes" id="UP000694580">
    <property type="component" value="Chromosome 18"/>
</dbReference>
<accession>A0AAY4C6Z4</accession>
<dbReference type="AlphaFoldDB" id="A0AAY4C6Z4"/>
<dbReference type="InterPro" id="IPR032675">
    <property type="entry name" value="LRR_dom_sf"/>
</dbReference>
<name>A0AAY4C6Z4_9TELE</name>
<protein>
    <recommendedName>
        <fullName evidence="2">F-box domain-containing protein</fullName>
    </recommendedName>
</protein>
<evidence type="ECO:0000313" key="3">
    <source>
        <dbReference type="Ensembl" id="ENSDCDP00010028838.1"/>
    </source>
</evidence>
<feature type="compositionally biased region" description="Low complexity" evidence="1">
    <location>
        <begin position="156"/>
        <end position="166"/>
    </location>
</feature>
<evidence type="ECO:0000256" key="1">
    <source>
        <dbReference type="SAM" id="MobiDB-lite"/>
    </source>
</evidence>
<organism evidence="3 4">
    <name type="scientific">Denticeps clupeoides</name>
    <name type="common">denticle herring</name>
    <dbReference type="NCBI Taxonomy" id="299321"/>
    <lineage>
        <taxon>Eukaryota</taxon>
        <taxon>Metazoa</taxon>
        <taxon>Chordata</taxon>
        <taxon>Craniata</taxon>
        <taxon>Vertebrata</taxon>
        <taxon>Euteleostomi</taxon>
        <taxon>Actinopterygii</taxon>
        <taxon>Neopterygii</taxon>
        <taxon>Teleostei</taxon>
        <taxon>Clupei</taxon>
        <taxon>Clupeiformes</taxon>
        <taxon>Denticipitoidei</taxon>
        <taxon>Denticipitidae</taxon>
        <taxon>Denticeps</taxon>
    </lineage>
</organism>
<reference evidence="3 4" key="1">
    <citation type="submission" date="2020-06" db="EMBL/GenBank/DDBJ databases">
        <authorList>
            <consortium name="Wellcome Sanger Institute Data Sharing"/>
        </authorList>
    </citation>
    <scope>NUCLEOTIDE SEQUENCE [LARGE SCALE GENOMIC DNA]</scope>
</reference>
<dbReference type="Ensembl" id="ENSDCDT00010035616.1">
    <property type="protein sequence ID" value="ENSDCDP00010028838.1"/>
    <property type="gene ID" value="ENSDCDG00010018201.1"/>
</dbReference>
<dbReference type="Gene3D" id="3.80.10.10">
    <property type="entry name" value="Ribonuclease Inhibitor"/>
    <property type="match status" value="2"/>
</dbReference>
<keyword evidence="4" id="KW-1185">Reference proteome</keyword>
<reference evidence="3" key="2">
    <citation type="submission" date="2025-08" db="UniProtKB">
        <authorList>
            <consortium name="Ensembl"/>
        </authorList>
    </citation>
    <scope>IDENTIFICATION</scope>
</reference>
<dbReference type="PROSITE" id="PS50181">
    <property type="entry name" value="FBOX"/>
    <property type="match status" value="1"/>
</dbReference>
<evidence type="ECO:0000313" key="4">
    <source>
        <dbReference type="Proteomes" id="UP000694580"/>
    </source>
</evidence>
<dbReference type="SUPFAM" id="SSF81383">
    <property type="entry name" value="F-box domain"/>
    <property type="match status" value="1"/>
</dbReference>
<feature type="region of interest" description="Disordered" evidence="1">
    <location>
        <begin position="151"/>
        <end position="172"/>
    </location>
</feature>
<dbReference type="SMART" id="SM00256">
    <property type="entry name" value="FBOX"/>
    <property type="match status" value="1"/>
</dbReference>